<dbReference type="Pfam" id="PF04545">
    <property type="entry name" value="Sigma70_r4"/>
    <property type="match status" value="1"/>
</dbReference>
<feature type="domain" description="RNA polymerase sigma-70 region 4" evidence="1">
    <location>
        <begin position="80"/>
        <end position="103"/>
    </location>
</feature>
<dbReference type="InterPro" id="IPR013324">
    <property type="entry name" value="RNA_pol_sigma_r3/r4-like"/>
</dbReference>
<protein>
    <submittedName>
        <fullName evidence="2">DUF3797 domain-containing protein</fullName>
    </submittedName>
</protein>
<dbReference type="EMBL" id="JBHMAF010000035">
    <property type="protein sequence ID" value="MFB9758604.1"/>
    <property type="molecule type" value="Genomic_DNA"/>
</dbReference>
<reference evidence="2 3" key="1">
    <citation type="submission" date="2024-09" db="EMBL/GenBank/DDBJ databases">
        <authorList>
            <person name="Sun Q."/>
            <person name="Mori K."/>
        </authorList>
    </citation>
    <scope>NUCLEOTIDE SEQUENCE [LARGE SCALE GENOMIC DNA]</scope>
    <source>
        <strain evidence="2 3">JCM 11201</strain>
    </source>
</reference>
<evidence type="ECO:0000313" key="2">
    <source>
        <dbReference type="EMBL" id="MFB9758604.1"/>
    </source>
</evidence>
<dbReference type="Gene3D" id="1.10.10.10">
    <property type="entry name" value="Winged helix-like DNA-binding domain superfamily/Winged helix DNA-binding domain"/>
    <property type="match status" value="1"/>
</dbReference>
<evidence type="ECO:0000259" key="1">
    <source>
        <dbReference type="Pfam" id="PF04545"/>
    </source>
</evidence>
<dbReference type="InterPro" id="IPR007630">
    <property type="entry name" value="RNA_pol_sigma70_r4"/>
</dbReference>
<dbReference type="Proteomes" id="UP001589609">
    <property type="component" value="Unassembled WGS sequence"/>
</dbReference>
<organism evidence="2 3">
    <name type="scientific">Ectobacillus funiculus</name>
    <dbReference type="NCBI Taxonomy" id="137993"/>
    <lineage>
        <taxon>Bacteria</taxon>
        <taxon>Bacillati</taxon>
        <taxon>Bacillota</taxon>
        <taxon>Bacilli</taxon>
        <taxon>Bacillales</taxon>
        <taxon>Bacillaceae</taxon>
        <taxon>Ectobacillus</taxon>
    </lineage>
</organism>
<dbReference type="SUPFAM" id="SSF88659">
    <property type="entry name" value="Sigma3 and sigma4 domains of RNA polymerase sigma factors"/>
    <property type="match status" value="1"/>
</dbReference>
<comment type="caution">
    <text evidence="2">The sequence shown here is derived from an EMBL/GenBank/DDBJ whole genome shotgun (WGS) entry which is preliminary data.</text>
</comment>
<gene>
    <name evidence="2" type="ORF">ACFFMS_08750</name>
</gene>
<evidence type="ECO:0000313" key="3">
    <source>
        <dbReference type="Proteomes" id="UP001589609"/>
    </source>
</evidence>
<dbReference type="RefSeq" id="WP_129731820.1">
    <property type="nucleotide sequence ID" value="NZ_JBHMAF010000035.1"/>
</dbReference>
<keyword evidence="3" id="KW-1185">Reference proteome</keyword>
<accession>A0ABV5WDD6</accession>
<name>A0ABV5WDD6_9BACI</name>
<proteinExistence type="predicted"/>
<sequence>MDLIIQTFPMQEKTLYYVQCPVCKRDRILNSTSNVSNIVSKEAFRKLCGCICQTTNAIVTELKPVKQKGKALTATVNGVEMTVKEIAEAYGLSQSTVRQRIHAGKSGDELIAPAKRSSKG</sequence>
<dbReference type="InterPro" id="IPR036388">
    <property type="entry name" value="WH-like_DNA-bd_sf"/>
</dbReference>